<feature type="domain" description="Flagellar hook-associated protein 2 C-terminal" evidence="7">
    <location>
        <begin position="329"/>
        <end position="591"/>
    </location>
</feature>
<keyword evidence="8" id="KW-0282">Flagellum</keyword>
<keyword evidence="5" id="KW-0964">Secreted</keyword>
<proteinExistence type="inferred from homology"/>
<evidence type="ECO:0000256" key="3">
    <source>
        <dbReference type="ARBA" id="ARBA00023054"/>
    </source>
</evidence>
<evidence type="ECO:0000259" key="6">
    <source>
        <dbReference type="Pfam" id="PF02465"/>
    </source>
</evidence>
<dbReference type="Pfam" id="PF07195">
    <property type="entry name" value="FliD_C"/>
    <property type="match status" value="1"/>
</dbReference>
<accession>A0ABV1HEH8</accession>
<comment type="function">
    <text evidence="5">Required for morphogenesis and for the elongation of the flagellar filament by facilitating polymerization of the flagellin monomers at the tip of growing filament. Forms a capping structure, which prevents flagellin subunits (transported through the central channel of the flagellum) from leaking out without polymerization at the distal end.</text>
</comment>
<reference evidence="8 9" key="1">
    <citation type="submission" date="2024-03" db="EMBL/GenBank/DDBJ databases">
        <title>Human intestinal bacterial collection.</title>
        <authorList>
            <person name="Pauvert C."/>
            <person name="Hitch T.C.A."/>
            <person name="Clavel T."/>
        </authorList>
    </citation>
    <scope>NUCLEOTIDE SEQUENCE [LARGE SCALE GENOMIC DNA]</scope>
    <source>
        <strain evidence="8 9">CLA-AA-H185</strain>
    </source>
</reference>
<gene>
    <name evidence="8" type="primary">fliD</name>
    <name evidence="8" type="ORF">WMO43_09620</name>
</gene>
<organism evidence="8 9">
    <name type="scientific">Maccoyibacter intestinihominis</name>
    <dbReference type="NCBI Taxonomy" id="3133499"/>
    <lineage>
        <taxon>Bacteria</taxon>
        <taxon>Bacillati</taxon>
        <taxon>Bacillota</taxon>
        <taxon>Clostridia</taxon>
        <taxon>Lachnospirales</taxon>
        <taxon>Lachnospiraceae</taxon>
        <taxon>Maccoyibacter</taxon>
    </lineage>
</organism>
<feature type="coiled-coil region" evidence="5">
    <location>
        <begin position="547"/>
        <end position="574"/>
    </location>
</feature>
<dbReference type="PANTHER" id="PTHR30288">
    <property type="entry name" value="FLAGELLAR CAP/ASSEMBLY PROTEIN FLID"/>
    <property type="match status" value="1"/>
</dbReference>
<dbReference type="PANTHER" id="PTHR30288:SF0">
    <property type="entry name" value="FLAGELLAR HOOK-ASSOCIATED PROTEIN 2"/>
    <property type="match status" value="1"/>
</dbReference>
<keyword evidence="4 5" id="KW-0975">Bacterial flagellum</keyword>
<dbReference type="InterPro" id="IPR003481">
    <property type="entry name" value="FliD_N"/>
</dbReference>
<evidence type="ECO:0000313" key="9">
    <source>
        <dbReference type="Proteomes" id="UP001454489"/>
    </source>
</evidence>
<dbReference type="RefSeq" id="WP_353531013.1">
    <property type="nucleotide sequence ID" value="NZ_JBBMEX010000009.1"/>
</dbReference>
<dbReference type="Pfam" id="PF02465">
    <property type="entry name" value="FliD_N"/>
    <property type="match status" value="1"/>
</dbReference>
<keyword evidence="8" id="KW-0969">Cilium</keyword>
<evidence type="ECO:0000256" key="1">
    <source>
        <dbReference type="ARBA" id="ARBA00009764"/>
    </source>
</evidence>
<evidence type="ECO:0000313" key="8">
    <source>
        <dbReference type="EMBL" id="MEQ2558125.1"/>
    </source>
</evidence>
<keyword evidence="9" id="KW-1185">Reference proteome</keyword>
<comment type="similarity">
    <text evidence="1 5">Belongs to the FliD family.</text>
</comment>
<evidence type="ECO:0000256" key="5">
    <source>
        <dbReference type="RuleBase" id="RU362066"/>
    </source>
</evidence>
<evidence type="ECO:0000259" key="7">
    <source>
        <dbReference type="Pfam" id="PF07195"/>
    </source>
</evidence>
<dbReference type="InterPro" id="IPR040026">
    <property type="entry name" value="FliD"/>
</dbReference>
<comment type="subunit">
    <text evidence="2 5">Homopentamer.</text>
</comment>
<keyword evidence="3 5" id="KW-0175">Coiled coil</keyword>
<comment type="caution">
    <text evidence="8">The sequence shown here is derived from an EMBL/GenBank/DDBJ whole genome shotgun (WGS) entry which is preliminary data.</text>
</comment>
<dbReference type="InterPro" id="IPR010809">
    <property type="entry name" value="FliD_C"/>
</dbReference>
<evidence type="ECO:0000256" key="4">
    <source>
        <dbReference type="ARBA" id="ARBA00023143"/>
    </source>
</evidence>
<dbReference type="EMBL" id="JBBMEX010000009">
    <property type="protein sequence ID" value="MEQ2558125.1"/>
    <property type="molecule type" value="Genomic_DNA"/>
</dbReference>
<dbReference type="Proteomes" id="UP001454489">
    <property type="component" value="Unassembled WGS sequence"/>
</dbReference>
<comment type="subcellular location">
    <subcellularLocation>
        <location evidence="5">Secreted</location>
    </subcellularLocation>
    <subcellularLocation>
        <location evidence="5">Bacterial flagellum</location>
    </subcellularLocation>
</comment>
<feature type="domain" description="Flagellar hook-associated protein 2 N-terminal" evidence="6">
    <location>
        <begin position="10"/>
        <end position="108"/>
    </location>
</feature>
<evidence type="ECO:0000256" key="2">
    <source>
        <dbReference type="ARBA" id="ARBA00011255"/>
    </source>
</evidence>
<protein>
    <recommendedName>
        <fullName evidence="5">Flagellar hook-associated protein 2</fullName>
        <shortName evidence="5">HAP2</shortName>
    </recommendedName>
    <alternativeName>
        <fullName evidence="5">Flagellar cap protein</fullName>
    </alternativeName>
</protein>
<name>A0ABV1HEH8_9FIRM</name>
<keyword evidence="8" id="KW-0966">Cell projection</keyword>
<sequence>MAIRISGLISGLDTDSIVQELVSAYSTKKENIEKKQTKLSWTQDAWKEMNTKIYGFYSKSLTEFKFMTSFNGMKKTTLSDSSKATVTAGASVVNGTQSLKINKLAKAAYLTGSKIKSNDKLKSSSKLSELGIADTELEFQVGDKKSTISVNGDMTIKDLTKALSDQGVTASFDETQQRFFINSQESGEEFDFKFNVKGEDQEVALRKLGMLSADYMVEKTAKKAADDDIQALRENATIKASAVQIAGITEDEFDALDETAQKEYLDAAIVKAYDTDNGITTGRDYTNKAYVEARLNNFREAVTDQYIEDLKGTDKYESLKKEYAVKQDASNAEIELNGAIFEGSSNTFTINGLTITAKEVSDSTLSLVTETDVDAVYDKIVDFISQYNEVINAMDSAYNADSSKGYEPLTDDEKEAMSDKEVEKWEQKIKDSLLRRDSTLNSIASSMKVAMAKSYTINGKSYSLSSFGINTLGYFVSADNEKNAYHIDGNSKDESAKSNTDRLKAAIASDPDTVATFFNELAKGVYSELDSRMKTTTLSSAYKVYNDKQLKSEYDDYTEQIKNWETKLSDMEDYYYKKFSSMETALSKLNSQQTQLSGLLGS</sequence>